<dbReference type="AlphaFoldDB" id="A0A8E2EN14"/>
<dbReference type="EMBL" id="KV751086">
    <property type="protein sequence ID" value="OCL01732.1"/>
    <property type="molecule type" value="Genomic_DNA"/>
</dbReference>
<reference evidence="2 3" key="1">
    <citation type="journal article" date="2016" name="Nat. Commun.">
        <title>Ectomycorrhizal ecology is imprinted in the genome of the dominant symbiotic fungus Cenococcum geophilum.</title>
        <authorList>
            <consortium name="DOE Joint Genome Institute"/>
            <person name="Peter M."/>
            <person name="Kohler A."/>
            <person name="Ohm R.A."/>
            <person name="Kuo A."/>
            <person name="Krutzmann J."/>
            <person name="Morin E."/>
            <person name="Arend M."/>
            <person name="Barry K.W."/>
            <person name="Binder M."/>
            <person name="Choi C."/>
            <person name="Clum A."/>
            <person name="Copeland A."/>
            <person name="Grisel N."/>
            <person name="Haridas S."/>
            <person name="Kipfer T."/>
            <person name="LaButti K."/>
            <person name="Lindquist E."/>
            <person name="Lipzen A."/>
            <person name="Maire R."/>
            <person name="Meier B."/>
            <person name="Mihaltcheva S."/>
            <person name="Molinier V."/>
            <person name="Murat C."/>
            <person name="Poggeler S."/>
            <person name="Quandt C.A."/>
            <person name="Sperisen C."/>
            <person name="Tritt A."/>
            <person name="Tisserant E."/>
            <person name="Crous P.W."/>
            <person name="Henrissat B."/>
            <person name="Nehls U."/>
            <person name="Egli S."/>
            <person name="Spatafora J.W."/>
            <person name="Grigoriev I.V."/>
            <person name="Martin F.M."/>
        </authorList>
    </citation>
    <scope>NUCLEOTIDE SEQUENCE [LARGE SCALE GENOMIC DNA]</scope>
    <source>
        <strain evidence="2 3">CBS 207.34</strain>
    </source>
</reference>
<organism evidence="2 3">
    <name type="scientific">Glonium stellatum</name>
    <dbReference type="NCBI Taxonomy" id="574774"/>
    <lineage>
        <taxon>Eukaryota</taxon>
        <taxon>Fungi</taxon>
        <taxon>Dikarya</taxon>
        <taxon>Ascomycota</taxon>
        <taxon>Pezizomycotina</taxon>
        <taxon>Dothideomycetes</taxon>
        <taxon>Pleosporomycetidae</taxon>
        <taxon>Gloniales</taxon>
        <taxon>Gloniaceae</taxon>
        <taxon>Glonium</taxon>
    </lineage>
</organism>
<feature type="compositionally biased region" description="Low complexity" evidence="1">
    <location>
        <begin position="257"/>
        <end position="266"/>
    </location>
</feature>
<dbReference type="Proteomes" id="UP000250140">
    <property type="component" value="Unassembled WGS sequence"/>
</dbReference>
<name>A0A8E2EN14_9PEZI</name>
<protein>
    <submittedName>
        <fullName evidence="2">Uncharacterized protein</fullName>
    </submittedName>
</protein>
<proteinExistence type="predicted"/>
<dbReference type="OrthoDB" id="5382953at2759"/>
<evidence type="ECO:0000313" key="2">
    <source>
        <dbReference type="EMBL" id="OCL01732.1"/>
    </source>
</evidence>
<evidence type="ECO:0000256" key="1">
    <source>
        <dbReference type="SAM" id="MobiDB-lite"/>
    </source>
</evidence>
<feature type="compositionally biased region" description="Low complexity" evidence="1">
    <location>
        <begin position="479"/>
        <end position="500"/>
    </location>
</feature>
<accession>A0A8E2EN14</accession>
<gene>
    <name evidence="2" type="ORF">AOQ84DRAFT_383421</name>
</gene>
<keyword evidence="3" id="KW-1185">Reference proteome</keyword>
<evidence type="ECO:0000313" key="3">
    <source>
        <dbReference type="Proteomes" id="UP000250140"/>
    </source>
</evidence>
<feature type="compositionally biased region" description="Basic and acidic residues" evidence="1">
    <location>
        <begin position="216"/>
        <end position="229"/>
    </location>
</feature>
<sequence>MLTPELDILKPIDPSITDSDLWQQYVLSGVQVYNAKTREPASLLDAYADTPVTVEGRLEPPDRNQQQYLMRRPYSKAVAIEAKNVMRYSYAQAVDTGEIVLWALGESGWLEIRPARSYKATFQDMIQAIELLYFVADVYSEPRKRGGGPSADLVFQEYAEDSRFRCDDRDEAAEIFYKHRLFLIMAMLNRAQGIGWSSTPLYQHMKNKFPKDFQTMRDKINGKDGDKPAQTRAKSKVAKSVGSLSKAERSSRSESYPAKQQKPANAPKKDDSWWEATVIWEIIQKAVAQDFIESGDVTIDGIAELMVKKYEIDDEEQAANYIRVHASNLRYMMQHPKRRRSLHFVQEPIFEELASIQLPAATIRKVSQIQLRPRRVPLKTESSEEESSEPSSSSNETPRGPYHAHKGKSSVLRPKSNKLAGKGRGGKRGKTNTSIATDEDSDEILSNNSDIMELSAPSPSKRKSDDDQFLINPRKRPASRSNSLNSPPSSISSSDTEAPSDPLPLRWKQNPGAKSSTSAGSTFLPSIISTALPSFAANAPGDTFICTFEGCTHKVFGASTASGKAFIKEHFEEHTARRQEQLELVMSEEQRSRLPVSNLIKRIREMADQQQSLFQLPGITSSASGGLPRAIERRE</sequence>
<feature type="region of interest" description="Disordered" evidence="1">
    <location>
        <begin position="216"/>
        <end position="269"/>
    </location>
</feature>
<feature type="region of interest" description="Disordered" evidence="1">
    <location>
        <begin position="374"/>
        <end position="520"/>
    </location>
</feature>